<comment type="caution">
    <text evidence="1">The sequence shown here is derived from an EMBL/GenBank/DDBJ whole genome shotgun (WGS) entry which is preliminary data.</text>
</comment>
<protein>
    <submittedName>
        <fullName evidence="1">Uncharacterized protein</fullName>
    </submittedName>
</protein>
<organism evidence="1 2">
    <name type="scientific">Gossypium arboreum</name>
    <name type="common">Tree cotton</name>
    <name type="synonym">Gossypium nanking</name>
    <dbReference type="NCBI Taxonomy" id="29729"/>
    <lineage>
        <taxon>Eukaryota</taxon>
        <taxon>Viridiplantae</taxon>
        <taxon>Streptophyta</taxon>
        <taxon>Embryophyta</taxon>
        <taxon>Tracheophyta</taxon>
        <taxon>Spermatophyta</taxon>
        <taxon>Magnoliopsida</taxon>
        <taxon>eudicotyledons</taxon>
        <taxon>Gunneridae</taxon>
        <taxon>Pentapetalae</taxon>
        <taxon>rosids</taxon>
        <taxon>malvids</taxon>
        <taxon>Malvales</taxon>
        <taxon>Malvaceae</taxon>
        <taxon>Malvoideae</taxon>
        <taxon>Gossypium</taxon>
    </lineage>
</organism>
<dbReference type="Proteomes" id="UP000032142">
    <property type="component" value="Unassembled WGS sequence"/>
</dbReference>
<sequence length="40" mass="4741">MCMKLNGMCIYMIKGHGLESNDDMRFTKCLLIDYLYIMKC</sequence>
<dbReference type="AlphaFoldDB" id="A0A0B0MAS8"/>
<proteinExistence type="predicted"/>
<gene>
    <name evidence="1" type="ORF">F383_14892</name>
</gene>
<accession>A0A0B0MAS8</accession>
<evidence type="ECO:0000313" key="2">
    <source>
        <dbReference type="Proteomes" id="UP000032142"/>
    </source>
</evidence>
<evidence type="ECO:0000313" key="1">
    <source>
        <dbReference type="EMBL" id="KHF97804.1"/>
    </source>
</evidence>
<keyword evidence="2" id="KW-1185">Reference proteome</keyword>
<dbReference type="EMBL" id="JRRC01018120">
    <property type="protein sequence ID" value="KHF97804.1"/>
    <property type="molecule type" value="Genomic_DNA"/>
</dbReference>
<name>A0A0B0MAS8_GOSAR</name>
<reference evidence="2" key="1">
    <citation type="submission" date="2014-09" db="EMBL/GenBank/DDBJ databases">
        <authorList>
            <person name="Mudge J."/>
            <person name="Ramaraj T."/>
            <person name="Lindquist I.E."/>
            <person name="Bharti A.K."/>
            <person name="Sundararajan A."/>
            <person name="Cameron C.T."/>
            <person name="Woodward J.E."/>
            <person name="May G.D."/>
            <person name="Brubaker C."/>
            <person name="Broadhvest J."/>
            <person name="Wilkins T.A."/>
        </authorList>
    </citation>
    <scope>NUCLEOTIDE SEQUENCE</scope>
    <source>
        <strain evidence="2">cv. AKA8401</strain>
    </source>
</reference>